<protein>
    <submittedName>
        <fullName evidence="1">Uncharacterized protein</fullName>
    </submittedName>
</protein>
<reference evidence="1" key="2">
    <citation type="journal article" date="2020" name="Nat. Commun.">
        <title>Large-scale genome sequencing of mycorrhizal fungi provides insights into the early evolution of symbiotic traits.</title>
        <authorList>
            <person name="Miyauchi S."/>
            <person name="Kiss E."/>
            <person name="Kuo A."/>
            <person name="Drula E."/>
            <person name="Kohler A."/>
            <person name="Sanchez-Garcia M."/>
            <person name="Morin E."/>
            <person name="Andreopoulos B."/>
            <person name="Barry K.W."/>
            <person name="Bonito G."/>
            <person name="Buee M."/>
            <person name="Carver A."/>
            <person name="Chen C."/>
            <person name="Cichocki N."/>
            <person name="Clum A."/>
            <person name="Culley D."/>
            <person name="Crous P.W."/>
            <person name="Fauchery L."/>
            <person name="Girlanda M."/>
            <person name="Hayes R.D."/>
            <person name="Keri Z."/>
            <person name="LaButti K."/>
            <person name="Lipzen A."/>
            <person name="Lombard V."/>
            <person name="Magnuson J."/>
            <person name="Maillard F."/>
            <person name="Murat C."/>
            <person name="Nolan M."/>
            <person name="Ohm R.A."/>
            <person name="Pangilinan J."/>
            <person name="Pereira M.F."/>
            <person name="Perotto S."/>
            <person name="Peter M."/>
            <person name="Pfister S."/>
            <person name="Riley R."/>
            <person name="Sitrit Y."/>
            <person name="Stielow J.B."/>
            <person name="Szollosi G."/>
            <person name="Zifcakova L."/>
            <person name="Stursova M."/>
            <person name="Spatafora J.W."/>
            <person name="Tedersoo L."/>
            <person name="Vaario L.M."/>
            <person name="Yamada A."/>
            <person name="Yan M."/>
            <person name="Wang P."/>
            <person name="Xu J."/>
            <person name="Bruns T."/>
            <person name="Baldrian P."/>
            <person name="Vilgalys R."/>
            <person name="Dunand C."/>
            <person name="Henrissat B."/>
            <person name="Grigoriev I.V."/>
            <person name="Hibbett D."/>
            <person name="Nagy L.G."/>
            <person name="Martin F.M."/>
        </authorList>
    </citation>
    <scope>NUCLEOTIDE SEQUENCE</scope>
    <source>
        <strain evidence="1">BED1</strain>
    </source>
</reference>
<evidence type="ECO:0000313" key="2">
    <source>
        <dbReference type="Proteomes" id="UP001194468"/>
    </source>
</evidence>
<sequence>MTWLLQIGWNSVVLPSTNASISAVVFVHDLHFSSHSFPSIMFTFFYRPGADLFCTPFQEKQLTSPSDFYDVYHWLASHHLLARDHSEA</sequence>
<dbReference type="Proteomes" id="UP001194468">
    <property type="component" value="Unassembled WGS sequence"/>
</dbReference>
<gene>
    <name evidence="1" type="ORF">L210DRAFT_3519280</name>
</gene>
<dbReference type="EMBL" id="WHUW01000001">
    <property type="protein sequence ID" value="KAF8452663.1"/>
    <property type="molecule type" value="Genomic_DNA"/>
</dbReference>
<proteinExistence type="predicted"/>
<keyword evidence="2" id="KW-1185">Reference proteome</keyword>
<reference evidence="1" key="1">
    <citation type="submission" date="2019-10" db="EMBL/GenBank/DDBJ databases">
        <authorList>
            <consortium name="DOE Joint Genome Institute"/>
            <person name="Kuo A."/>
            <person name="Miyauchi S."/>
            <person name="Kiss E."/>
            <person name="Drula E."/>
            <person name="Kohler A."/>
            <person name="Sanchez-Garcia M."/>
            <person name="Andreopoulos B."/>
            <person name="Barry K.W."/>
            <person name="Bonito G."/>
            <person name="Buee M."/>
            <person name="Carver A."/>
            <person name="Chen C."/>
            <person name="Cichocki N."/>
            <person name="Clum A."/>
            <person name="Culley D."/>
            <person name="Crous P.W."/>
            <person name="Fauchery L."/>
            <person name="Girlanda M."/>
            <person name="Hayes R."/>
            <person name="Keri Z."/>
            <person name="LaButti K."/>
            <person name="Lipzen A."/>
            <person name="Lombard V."/>
            <person name="Magnuson J."/>
            <person name="Maillard F."/>
            <person name="Morin E."/>
            <person name="Murat C."/>
            <person name="Nolan M."/>
            <person name="Ohm R."/>
            <person name="Pangilinan J."/>
            <person name="Pereira M."/>
            <person name="Perotto S."/>
            <person name="Peter M."/>
            <person name="Riley R."/>
            <person name="Sitrit Y."/>
            <person name="Stielow B."/>
            <person name="Szollosi G."/>
            <person name="Zifcakova L."/>
            <person name="Stursova M."/>
            <person name="Spatafora J.W."/>
            <person name="Tedersoo L."/>
            <person name="Vaario L.-M."/>
            <person name="Yamada A."/>
            <person name="Yan M."/>
            <person name="Wang P."/>
            <person name="Xu J."/>
            <person name="Bruns T."/>
            <person name="Baldrian P."/>
            <person name="Vilgalys R."/>
            <person name="Henrissat B."/>
            <person name="Grigoriev I.V."/>
            <person name="Hibbett D."/>
            <person name="Nagy L.G."/>
            <person name="Martin F.M."/>
        </authorList>
    </citation>
    <scope>NUCLEOTIDE SEQUENCE</scope>
    <source>
        <strain evidence="1">BED1</strain>
    </source>
</reference>
<evidence type="ECO:0000313" key="1">
    <source>
        <dbReference type="EMBL" id="KAF8452663.1"/>
    </source>
</evidence>
<dbReference type="AlphaFoldDB" id="A0AAD4GMB7"/>
<organism evidence="1 2">
    <name type="scientific">Boletus edulis BED1</name>
    <dbReference type="NCBI Taxonomy" id="1328754"/>
    <lineage>
        <taxon>Eukaryota</taxon>
        <taxon>Fungi</taxon>
        <taxon>Dikarya</taxon>
        <taxon>Basidiomycota</taxon>
        <taxon>Agaricomycotina</taxon>
        <taxon>Agaricomycetes</taxon>
        <taxon>Agaricomycetidae</taxon>
        <taxon>Boletales</taxon>
        <taxon>Boletineae</taxon>
        <taxon>Boletaceae</taxon>
        <taxon>Boletoideae</taxon>
        <taxon>Boletus</taxon>
    </lineage>
</organism>
<comment type="caution">
    <text evidence="1">The sequence shown here is derived from an EMBL/GenBank/DDBJ whole genome shotgun (WGS) entry which is preliminary data.</text>
</comment>
<name>A0AAD4GMB7_BOLED</name>
<accession>A0AAD4GMB7</accession>